<evidence type="ECO:0000256" key="2">
    <source>
        <dbReference type="SAM" id="Phobius"/>
    </source>
</evidence>
<dbReference type="InterPro" id="IPR027417">
    <property type="entry name" value="P-loop_NTPase"/>
</dbReference>
<accession>C8X8I7</accession>
<dbReference type="STRING" id="479431.Namu_2696"/>
<gene>
    <name evidence="3" type="ordered locus">Namu_2696</name>
</gene>
<evidence type="ECO:0000313" key="4">
    <source>
        <dbReference type="Proteomes" id="UP000002218"/>
    </source>
</evidence>
<dbReference type="SUPFAM" id="SSF52540">
    <property type="entry name" value="P-loop containing nucleoside triphosphate hydrolases"/>
    <property type="match status" value="1"/>
</dbReference>
<dbReference type="KEGG" id="nml:Namu_2696"/>
<dbReference type="Gene3D" id="3.40.50.300">
    <property type="entry name" value="P-loop containing nucleotide triphosphate hydrolases"/>
    <property type="match status" value="1"/>
</dbReference>
<organism evidence="3 4">
    <name type="scientific">Nakamurella multipartita (strain ATCC 700099 / DSM 44233 / CIP 104796 / JCM 9543 / NBRC 105858 / Y-104)</name>
    <name type="common">Microsphaera multipartita</name>
    <dbReference type="NCBI Taxonomy" id="479431"/>
    <lineage>
        <taxon>Bacteria</taxon>
        <taxon>Bacillati</taxon>
        <taxon>Actinomycetota</taxon>
        <taxon>Actinomycetes</taxon>
        <taxon>Nakamurellales</taxon>
        <taxon>Nakamurellaceae</taxon>
        <taxon>Nakamurella</taxon>
    </lineage>
</organism>
<dbReference type="EMBL" id="CP001737">
    <property type="protein sequence ID" value="ACV79042.1"/>
    <property type="molecule type" value="Genomic_DNA"/>
</dbReference>
<keyword evidence="4" id="KW-1185">Reference proteome</keyword>
<keyword evidence="2" id="KW-0472">Membrane</keyword>
<dbReference type="HOGENOM" id="CLU_347742_0_0_11"/>
<keyword evidence="2" id="KW-1133">Transmembrane helix</keyword>
<reference evidence="4" key="1">
    <citation type="submission" date="2009-09" db="EMBL/GenBank/DDBJ databases">
        <title>The complete genome of Nakamurella multipartita DSM 44233.</title>
        <authorList>
            <consortium name="US DOE Joint Genome Institute (JGI-PGF)"/>
            <person name="Lucas S."/>
            <person name="Copeland A."/>
            <person name="Lapidus A."/>
            <person name="Glavina del Rio T."/>
            <person name="Dalin E."/>
            <person name="Tice H."/>
            <person name="Bruce D."/>
            <person name="Goodwin L."/>
            <person name="Pitluck S."/>
            <person name="Kyrpides N."/>
            <person name="Mavromatis K."/>
            <person name="Ivanova N."/>
            <person name="Ovchinnikova G."/>
            <person name="Sims D."/>
            <person name="Meincke L."/>
            <person name="Brettin T."/>
            <person name="Detter J.C."/>
            <person name="Han C."/>
            <person name="Larimer F."/>
            <person name="Land M."/>
            <person name="Hauser L."/>
            <person name="Markowitz V."/>
            <person name="Cheng J.-F."/>
            <person name="Hugenholtz P."/>
            <person name="Woyke T."/>
            <person name="Wu D."/>
            <person name="Klenk H.-P."/>
            <person name="Eisen J.A."/>
        </authorList>
    </citation>
    <scope>NUCLEOTIDE SEQUENCE [LARGE SCALE GENOMIC DNA]</scope>
    <source>
        <strain evidence="4">ATCC 700099 / DSM 44233 / CIP 104796 / JCM 9543 / NBRC 105858 / Y-104</strain>
    </source>
</reference>
<dbReference type="eggNOG" id="COG0433">
    <property type="taxonomic scope" value="Bacteria"/>
</dbReference>
<protein>
    <submittedName>
        <fullName evidence="3">Uncharacterized protein</fullName>
    </submittedName>
</protein>
<feature type="region of interest" description="Disordered" evidence="1">
    <location>
        <begin position="261"/>
        <end position="286"/>
    </location>
</feature>
<dbReference type="Proteomes" id="UP000002218">
    <property type="component" value="Chromosome"/>
</dbReference>
<dbReference type="InParanoid" id="C8X8I7"/>
<feature type="transmembrane region" description="Helical" evidence="2">
    <location>
        <begin position="197"/>
        <end position="216"/>
    </location>
</feature>
<sequence length="811" mass="86749">MPNPGNTDTRMRGFASALGRFPVTLLTTSDGNAVTHHLLTPARQDFPNAALSLAHAVGAQIDVVDDPPYLSGTRVVGFLRADVHAPAVHATTRGGDAAETARRVETALRHRTDDTTWVAATLRRPRRRERRRTDRWYTHRLGSAAPVHHYRDPNAVAVTVTAGGDSAEQVRGVLSQVAAALPGFDIATRTRILRPTLTLTASVLLSCAAVAAVAALGSIRAAMLLAAALVVLLGCLVTGRIPGTGHRTVRAARRCRFDAPPLRRTVPARPSRGHPATENRNEKAATPGDYPLHLRVFLMGPGLLAGLVAPHSGAAAGQVSTRQRTAPAALLDPGVGPWIGHPDGLDDPQECDRVRLSAADMWRGVAAFGEPGSGKSALLAALYGWHCLERVTPSGRPGFPGRRNGLIAFENKGAGTTAYLRYAHAAGDQPLLVEAGDPATYGIDVFHVPTRDGRPLSVAERARVFTNMLVYAFADGEIQGRAYESLSATITAALTVTGDIAADAGLPVAHSPVFYAHVLCGGRGDTAAVDLARAITSAAVTAEKAGRPAAADLTEADTRLAFLFTGRVTEARRRDATESARRRLGELLAAEAWWTPNRPKVTWEQVVSGHHSVLINTGSTTSGITLDSRVTGYLSAILMFALRDTVERICVGWRDQGRATTIFADELKLLSADSADIIAWLHDQGRDYGVRKLFATQRDDQLPPALLTSVLDYGTVLWFSQNNPDTAARAAKDLAAGSGEGSWTPDEIINLDQYHAIVRATVDARRQPAVPVRLEFFGDRPDMLADLQGYRTELQPDAVDAPLVPATRGRR</sequence>
<evidence type="ECO:0000313" key="3">
    <source>
        <dbReference type="EMBL" id="ACV79042.1"/>
    </source>
</evidence>
<dbReference type="AlphaFoldDB" id="C8X8I7"/>
<reference evidence="3 4" key="2">
    <citation type="journal article" date="2010" name="Stand. Genomic Sci.">
        <title>Complete genome sequence of Nakamurella multipartita type strain (Y-104).</title>
        <authorList>
            <person name="Tice H."/>
            <person name="Mayilraj S."/>
            <person name="Sims D."/>
            <person name="Lapidus A."/>
            <person name="Nolan M."/>
            <person name="Lucas S."/>
            <person name="Glavina Del Rio T."/>
            <person name="Copeland A."/>
            <person name="Cheng J.F."/>
            <person name="Meincke L."/>
            <person name="Bruce D."/>
            <person name="Goodwin L."/>
            <person name="Pitluck S."/>
            <person name="Ivanova N."/>
            <person name="Mavromatis K."/>
            <person name="Ovchinnikova G."/>
            <person name="Pati A."/>
            <person name="Chen A."/>
            <person name="Palaniappan K."/>
            <person name="Land M."/>
            <person name="Hauser L."/>
            <person name="Chang Y.J."/>
            <person name="Jeffries C.D."/>
            <person name="Detter J.C."/>
            <person name="Brettin T."/>
            <person name="Rohde M."/>
            <person name="Goker M."/>
            <person name="Bristow J."/>
            <person name="Eisen J.A."/>
            <person name="Markowitz V."/>
            <person name="Hugenholtz P."/>
            <person name="Kyrpides N.C."/>
            <person name="Klenk H.P."/>
            <person name="Chen F."/>
        </authorList>
    </citation>
    <scope>NUCLEOTIDE SEQUENCE [LARGE SCALE GENOMIC DNA]</scope>
    <source>
        <strain evidence="4">ATCC 700099 / DSM 44233 / CIP 104796 / JCM 9543 / NBRC 105858 / Y-104</strain>
    </source>
</reference>
<name>C8X8I7_NAKMY</name>
<feature type="transmembrane region" description="Helical" evidence="2">
    <location>
        <begin position="222"/>
        <end position="241"/>
    </location>
</feature>
<keyword evidence="2" id="KW-0812">Transmembrane</keyword>
<evidence type="ECO:0000256" key="1">
    <source>
        <dbReference type="SAM" id="MobiDB-lite"/>
    </source>
</evidence>
<proteinExistence type="predicted"/>